<reference evidence="3" key="1">
    <citation type="submission" date="2022-08" db="EMBL/GenBank/DDBJ databases">
        <authorList>
            <person name="Gutierrez-Valencia J."/>
        </authorList>
    </citation>
    <scope>NUCLEOTIDE SEQUENCE</scope>
</reference>
<organism evidence="3 4">
    <name type="scientific">Linum tenue</name>
    <dbReference type="NCBI Taxonomy" id="586396"/>
    <lineage>
        <taxon>Eukaryota</taxon>
        <taxon>Viridiplantae</taxon>
        <taxon>Streptophyta</taxon>
        <taxon>Embryophyta</taxon>
        <taxon>Tracheophyta</taxon>
        <taxon>Spermatophyta</taxon>
        <taxon>Magnoliopsida</taxon>
        <taxon>eudicotyledons</taxon>
        <taxon>Gunneridae</taxon>
        <taxon>Pentapetalae</taxon>
        <taxon>rosids</taxon>
        <taxon>fabids</taxon>
        <taxon>Malpighiales</taxon>
        <taxon>Linaceae</taxon>
        <taxon>Linum</taxon>
    </lineage>
</organism>
<evidence type="ECO:0000259" key="2">
    <source>
        <dbReference type="Pfam" id="PF03478"/>
    </source>
</evidence>
<evidence type="ECO:0000256" key="1">
    <source>
        <dbReference type="SAM" id="MobiDB-lite"/>
    </source>
</evidence>
<feature type="region of interest" description="Disordered" evidence="1">
    <location>
        <begin position="79"/>
        <end position="104"/>
    </location>
</feature>
<dbReference type="AlphaFoldDB" id="A0AAV0N292"/>
<name>A0AAV0N292_9ROSI</name>
<dbReference type="InterPro" id="IPR005174">
    <property type="entry name" value="KIB1-4_b-propeller"/>
</dbReference>
<keyword evidence="4" id="KW-1185">Reference proteome</keyword>
<evidence type="ECO:0000313" key="4">
    <source>
        <dbReference type="Proteomes" id="UP001154282"/>
    </source>
</evidence>
<protein>
    <recommendedName>
        <fullName evidence="2">KIB1-4 beta-propeller domain-containing protein</fullName>
    </recommendedName>
</protein>
<accession>A0AAV0N292</accession>
<evidence type="ECO:0000313" key="3">
    <source>
        <dbReference type="EMBL" id="CAI0452524.1"/>
    </source>
</evidence>
<gene>
    <name evidence="3" type="ORF">LITE_LOCUS31255</name>
</gene>
<dbReference type="Proteomes" id="UP001154282">
    <property type="component" value="Unassembled WGS sequence"/>
</dbReference>
<sequence length="413" mass="46717">MSGIDGRSPWLYDRRRNLGIDQPSSRGKKYKSKKAVADRSQSLVAAAVAAGYSIRWYDLPLKLAINLVSSNGTRLENVSPGGVTKSWRSQHQHNKCKSSPPPATLPQLQLFTPESETSGDFPRPVFSSSIFSVRGRWLTRRDVPFHRIKPKLVGFSMRMERATGRIPDRLRYYLLAPDDLNSHWGSLPCWQWDSDGRSYPRPSRNRSIEDAVVIVLTGLPLPAFAHFRSDEQGRSFAWKKQDSPIKDPNGCGADRFVTLCSGIWLRGKLYALSLQGTLVVIEQERNRGFRVGSMGEQRMVPGVQCKHFREILVESEGEILLVFLIFRKSVESVDGVEVRRLDTQKLEWIRLQDLGGRVLFFGTNCCVSVSAGEAEELGCRRRNCVYFKQSCSAVWSQYDMEMGTINHLTGLQD</sequence>
<dbReference type="Pfam" id="PF03478">
    <property type="entry name" value="Beta-prop_KIB1-4"/>
    <property type="match status" value="1"/>
</dbReference>
<proteinExistence type="predicted"/>
<dbReference type="PANTHER" id="PTHR33127">
    <property type="entry name" value="TRANSMEMBRANE PROTEIN"/>
    <property type="match status" value="1"/>
</dbReference>
<feature type="domain" description="KIB1-4 beta-propeller" evidence="2">
    <location>
        <begin position="221"/>
        <end position="389"/>
    </location>
</feature>
<dbReference type="PANTHER" id="PTHR33127:SF69">
    <property type="entry name" value="OS09G0340800 PROTEIN"/>
    <property type="match status" value="1"/>
</dbReference>
<dbReference type="EMBL" id="CAMGYJ010000007">
    <property type="protein sequence ID" value="CAI0452524.1"/>
    <property type="molecule type" value="Genomic_DNA"/>
</dbReference>
<comment type="caution">
    <text evidence="3">The sequence shown here is derived from an EMBL/GenBank/DDBJ whole genome shotgun (WGS) entry which is preliminary data.</text>
</comment>